<evidence type="ECO:0000256" key="2">
    <source>
        <dbReference type="SAM" id="MobiDB-lite"/>
    </source>
</evidence>
<evidence type="ECO:0000313" key="3">
    <source>
        <dbReference type="EMBL" id="GAA3992219.1"/>
    </source>
</evidence>
<feature type="coiled-coil region" evidence="1">
    <location>
        <begin position="135"/>
        <end position="162"/>
    </location>
</feature>
<keyword evidence="1" id="KW-0175">Coiled coil</keyword>
<feature type="compositionally biased region" description="Pro residues" evidence="2">
    <location>
        <begin position="183"/>
        <end position="199"/>
    </location>
</feature>
<dbReference type="Proteomes" id="UP001501747">
    <property type="component" value="Unassembled WGS sequence"/>
</dbReference>
<gene>
    <name evidence="3" type="ORF">GCM10022247_09180</name>
</gene>
<feature type="compositionally biased region" description="Pro residues" evidence="2">
    <location>
        <begin position="232"/>
        <end position="252"/>
    </location>
</feature>
<reference evidence="4" key="1">
    <citation type="journal article" date="2019" name="Int. J. Syst. Evol. Microbiol.">
        <title>The Global Catalogue of Microorganisms (GCM) 10K type strain sequencing project: providing services to taxonomists for standard genome sequencing and annotation.</title>
        <authorList>
            <consortium name="The Broad Institute Genomics Platform"/>
            <consortium name="The Broad Institute Genome Sequencing Center for Infectious Disease"/>
            <person name="Wu L."/>
            <person name="Ma J."/>
        </authorList>
    </citation>
    <scope>NUCLEOTIDE SEQUENCE [LARGE SCALE GENOMIC DNA]</scope>
    <source>
        <strain evidence="4">JCM 17342</strain>
    </source>
</reference>
<protein>
    <recommendedName>
        <fullName evidence="5">PPE family protein</fullName>
    </recommendedName>
</protein>
<organism evidence="3 4">
    <name type="scientific">Allokutzneria multivorans</name>
    <dbReference type="NCBI Taxonomy" id="1142134"/>
    <lineage>
        <taxon>Bacteria</taxon>
        <taxon>Bacillati</taxon>
        <taxon>Actinomycetota</taxon>
        <taxon>Actinomycetes</taxon>
        <taxon>Pseudonocardiales</taxon>
        <taxon>Pseudonocardiaceae</taxon>
        <taxon>Allokutzneria</taxon>
    </lineage>
</organism>
<dbReference type="EMBL" id="BAABAL010000005">
    <property type="protein sequence ID" value="GAA3992219.1"/>
    <property type="molecule type" value="Genomic_DNA"/>
</dbReference>
<feature type="compositionally biased region" description="Gly residues" evidence="2">
    <location>
        <begin position="202"/>
        <end position="218"/>
    </location>
</feature>
<feature type="compositionally biased region" description="Low complexity" evidence="2">
    <location>
        <begin position="325"/>
        <end position="335"/>
    </location>
</feature>
<proteinExistence type="predicted"/>
<feature type="region of interest" description="Disordered" evidence="2">
    <location>
        <begin position="179"/>
        <end position="365"/>
    </location>
</feature>
<evidence type="ECO:0000256" key="1">
    <source>
        <dbReference type="SAM" id="Coils"/>
    </source>
</evidence>
<feature type="compositionally biased region" description="Polar residues" evidence="2">
    <location>
        <begin position="345"/>
        <end position="360"/>
    </location>
</feature>
<evidence type="ECO:0008006" key="5">
    <source>
        <dbReference type="Google" id="ProtNLM"/>
    </source>
</evidence>
<feature type="compositionally biased region" description="Gly residues" evidence="2">
    <location>
        <begin position="266"/>
        <end position="324"/>
    </location>
</feature>
<keyword evidence="4" id="KW-1185">Reference proteome</keyword>
<evidence type="ECO:0000313" key="4">
    <source>
        <dbReference type="Proteomes" id="UP001501747"/>
    </source>
</evidence>
<sequence length="391" mass="39367">MNFDVRWKGIAHKQIWDWVHVGGGAKSSNAAEKNLESMNKSLINAVDAVARTLGTAESVWKGDAATKATAGMQSLRQYTDGLRLTSFASRNSTMGQAGTSDWARKNVPPVQNAGPKPVQPTGNPVGDVLKQTQDWQKREAEARNAERRAQEIMEQHTSYTRQRVDSMPALQPVPKIVFNTEVAPPPAPPGPPGPVPVPPRVRGGGSGGSGGGQGGGGESVPTPRPDDRAEPGPTPTPRPTPTPFPGPNPIVPPDRSELVWNQDPTPGGGAGGSGASGGGGYSGGSLGGGSGGGLVGGGLVGGSPGAGGGLGGGAGGTAGPGNSGGAPSSQAAGKGTAAGRPVATPGQQGFLQPASGAQQAEDSEHQRKYWIPGSDLFDDERLVAPPVIGED</sequence>
<dbReference type="InterPro" id="IPR038332">
    <property type="entry name" value="PPE_sf"/>
</dbReference>
<dbReference type="Gene3D" id="1.20.1260.20">
    <property type="entry name" value="PPE superfamily"/>
    <property type="match status" value="1"/>
</dbReference>
<name>A0ABP7R605_9PSEU</name>
<comment type="caution">
    <text evidence="3">The sequence shown here is derived from an EMBL/GenBank/DDBJ whole genome shotgun (WGS) entry which is preliminary data.</text>
</comment>
<accession>A0ABP7R605</accession>